<gene>
    <name evidence="1" type="ORF">PC110_g23603</name>
</gene>
<keyword evidence="2" id="KW-1185">Reference proteome</keyword>
<proteinExistence type="predicted"/>
<accession>A0A329R5E1</accession>
<organism evidence="1 2">
    <name type="scientific">Phytophthora cactorum</name>
    <dbReference type="NCBI Taxonomy" id="29920"/>
    <lineage>
        <taxon>Eukaryota</taxon>
        <taxon>Sar</taxon>
        <taxon>Stramenopiles</taxon>
        <taxon>Oomycota</taxon>
        <taxon>Peronosporomycetes</taxon>
        <taxon>Peronosporales</taxon>
        <taxon>Peronosporaceae</taxon>
        <taxon>Phytophthora</taxon>
    </lineage>
</organism>
<name>A0A329R5E1_9STRA</name>
<protein>
    <submittedName>
        <fullName evidence="1">Uncharacterized protein</fullName>
    </submittedName>
</protein>
<dbReference type="AlphaFoldDB" id="A0A329R5E1"/>
<evidence type="ECO:0000313" key="1">
    <source>
        <dbReference type="EMBL" id="RAW19955.1"/>
    </source>
</evidence>
<feature type="non-terminal residue" evidence="1">
    <location>
        <position position="62"/>
    </location>
</feature>
<comment type="caution">
    <text evidence="1">The sequence shown here is derived from an EMBL/GenBank/DDBJ whole genome shotgun (WGS) entry which is preliminary data.</text>
</comment>
<reference evidence="1 2" key="1">
    <citation type="submission" date="2018-01" db="EMBL/GenBank/DDBJ databases">
        <title>Draft genome of the strawberry crown rot pathogen Phytophthora cactorum.</title>
        <authorList>
            <person name="Armitage A.D."/>
            <person name="Lysoe E."/>
            <person name="Nellist C.F."/>
            <person name="Harrison R.J."/>
            <person name="Brurberg M.B."/>
        </authorList>
    </citation>
    <scope>NUCLEOTIDE SEQUENCE [LARGE SCALE GENOMIC DNA]</scope>
    <source>
        <strain evidence="1 2">10300</strain>
    </source>
</reference>
<sequence length="62" mass="7230">MRRKDVDEIGVITIQPESLRPKQQILQVLTRFDDRIIIPWRYSVTGIVGSQLAIFVTTIEYL</sequence>
<dbReference type="Proteomes" id="UP000251314">
    <property type="component" value="Unassembled WGS sequence"/>
</dbReference>
<dbReference type="EMBL" id="MJFZ01003778">
    <property type="protein sequence ID" value="RAW19955.1"/>
    <property type="molecule type" value="Genomic_DNA"/>
</dbReference>
<evidence type="ECO:0000313" key="2">
    <source>
        <dbReference type="Proteomes" id="UP000251314"/>
    </source>
</evidence>
<dbReference type="VEuPathDB" id="FungiDB:PC110_g23603"/>